<reference evidence="2" key="1">
    <citation type="journal article" date="2011" name="PLoS Genet.">
        <title>Genomic analysis of the necrotrophic fungal pathogens Sclerotinia sclerotiorum and Botrytis cinerea.</title>
        <authorList>
            <person name="Amselem J."/>
            <person name="Cuomo C.A."/>
            <person name="van Kan J.A."/>
            <person name="Viaud M."/>
            <person name="Benito E.P."/>
            <person name="Couloux A."/>
            <person name="Coutinho P.M."/>
            <person name="de Vries R.P."/>
            <person name="Dyer P.S."/>
            <person name="Fillinger S."/>
            <person name="Fournier E."/>
            <person name="Gout L."/>
            <person name="Hahn M."/>
            <person name="Kohn L."/>
            <person name="Lapalu N."/>
            <person name="Plummer K.M."/>
            <person name="Pradier J.M."/>
            <person name="Quevillon E."/>
            <person name="Sharon A."/>
            <person name="Simon A."/>
            <person name="ten Have A."/>
            <person name="Tudzynski B."/>
            <person name="Tudzynski P."/>
            <person name="Wincker P."/>
            <person name="Andrew M."/>
            <person name="Anthouard V."/>
            <person name="Beever R.E."/>
            <person name="Beffa R."/>
            <person name="Benoit I."/>
            <person name="Bouzid O."/>
            <person name="Brault B."/>
            <person name="Chen Z."/>
            <person name="Choquer M."/>
            <person name="Collemare J."/>
            <person name="Cotton P."/>
            <person name="Danchin E.G."/>
            <person name="Da Silva C."/>
            <person name="Gautier A."/>
            <person name="Giraud C."/>
            <person name="Giraud T."/>
            <person name="Gonzalez C."/>
            <person name="Grossetete S."/>
            <person name="Guldener U."/>
            <person name="Henrissat B."/>
            <person name="Howlett B.J."/>
            <person name="Kodira C."/>
            <person name="Kretschmer M."/>
            <person name="Lappartient A."/>
            <person name="Leroch M."/>
            <person name="Levis C."/>
            <person name="Mauceli E."/>
            <person name="Neuveglise C."/>
            <person name="Oeser B."/>
            <person name="Pearson M."/>
            <person name="Poulain J."/>
            <person name="Poussereau N."/>
            <person name="Quesneville H."/>
            <person name="Rascle C."/>
            <person name="Schumacher J."/>
            <person name="Segurens B."/>
            <person name="Sexton A."/>
            <person name="Silva E."/>
            <person name="Sirven C."/>
            <person name="Soanes D.M."/>
            <person name="Talbot N.J."/>
            <person name="Templeton M."/>
            <person name="Yandava C."/>
            <person name="Yarden O."/>
            <person name="Zeng Q."/>
            <person name="Rollins J.A."/>
            <person name="Lebrun M.H."/>
            <person name="Dickman M."/>
        </authorList>
    </citation>
    <scope>NUCLEOTIDE SEQUENCE [LARGE SCALE GENOMIC DNA]</scope>
    <source>
        <strain evidence="2">ATCC 18683 / 1980 / Ss-1</strain>
    </source>
</reference>
<dbReference type="EMBL" id="CH476628">
    <property type="protein sequence ID" value="EDO03965.1"/>
    <property type="molecule type" value="Genomic_DNA"/>
</dbReference>
<dbReference type="AlphaFoldDB" id="A7EM99"/>
<dbReference type="RefSeq" id="XP_001592207.1">
    <property type="nucleotide sequence ID" value="XM_001592157.1"/>
</dbReference>
<accession>A7EM99</accession>
<name>A7EM99_SCLS1</name>
<evidence type="ECO:0000313" key="2">
    <source>
        <dbReference type="Proteomes" id="UP000001312"/>
    </source>
</evidence>
<sequence>MSRNVGSSCYWAPSANICVIFQGYPNIASHQQRTILNASPIEKILDPSHLSSISLPSFCTT</sequence>
<gene>
    <name evidence="1" type="ORF">SS1G_06446</name>
</gene>
<protein>
    <submittedName>
        <fullName evidence="1">Uncharacterized protein</fullName>
    </submittedName>
</protein>
<keyword evidence="2" id="KW-1185">Reference proteome</keyword>
<dbReference type="Proteomes" id="UP000001312">
    <property type="component" value="Unassembled WGS sequence"/>
</dbReference>
<proteinExistence type="predicted"/>
<organism evidence="1 2">
    <name type="scientific">Sclerotinia sclerotiorum (strain ATCC 18683 / 1980 / Ss-1)</name>
    <name type="common">White mold</name>
    <name type="synonym">Whetzelinia sclerotiorum</name>
    <dbReference type="NCBI Taxonomy" id="665079"/>
    <lineage>
        <taxon>Eukaryota</taxon>
        <taxon>Fungi</taxon>
        <taxon>Dikarya</taxon>
        <taxon>Ascomycota</taxon>
        <taxon>Pezizomycotina</taxon>
        <taxon>Leotiomycetes</taxon>
        <taxon>Helotiales</taxon>
        <taxon>Sclerotiniaceae</taxon>
        <taxon>Sclerotinia</taxon>
    </lineage>
</organism>
<dbReference type="InParanoid" id="A7EM99"/>
<evidence type="ECO:0000313" key="1">
    <source>
        <dbReference type="EMBL" id="EDO03965.1"/>
    </source>
</evidence>
<dbReference type="KEGG" id="ssl:SS1G_06446"/>
<dbReference type="GeneID" id="5488667"/>